<evidence type="ECO:0000256" key="5">
    <source>
        <dbReference type="ARBA" id="ARBA00022777"/>
    </source>
</evidence>
<dbReference type="CDD" id="cd00180">
    <property type="entry name" value="PKc"/>
    <property type="match status" value="1"/>
</dbReference>
<dbReference type="PROSITE" id="PS00107">
    <property type="entry name" value="PROTEIN_KINASE_ATP"/>
    <property type="match status" value="1"/>
</dbReference>
<dbReference type="OMA" id="NAPFDNA"/>
<dbReference type="PROSITE" id="PS50006">
    <property type="entry name" value="FHA_DOMAIN"/>
    <property type="match status" value="1"/>
</dbReference>
<evidence type="ECO:0000256" key="1">
    <source>
        <dbReference type="ARBA" id="ARBA00005575"/>
    </source>
</evidence>
<dbReference type="PROSITE" id="PS50011">
    <property type="entry name" value="PROTEIN_KINASE_DOM"/>
    <property type="match status" value="1"/>
</dbReference>
<dbReference type="CDD" id="cd00060">
    <property type="entry name" value="FHA"/>
    <property type="match status" value="1"/>
</dbReference>
<feature type="compositionally biased region" description="Acidic residues" evidence="10">
    <location>
        <begin position="546"/>
        <end position="556"/>
    </location>
</feature>
<dbReference type="GO" id="GO:0005634">
    <property type="term" value="C:nucleus"/>
    <property type="evidence" value="ECO:0007669"/>
    <property type="project" value="TreeGrafter"/>
</dbReference>
<feature type="domain" description="FHA" evidence="11">
    <location>
        <begin position="62"/>
        <end position="116"/>
    </location>
</feature>
<feature type="compositionally biased region" description="Basic and acidic residues" evidence="10">
    <location>
        <begin position="519"/>
        <end position="537"/>
    </location>
</feature>
<proteinExistence type="inferred from homology"/>
<dbReference type="EC" id="2.7.11.1" evidence="2"/>
<gene>
    <name evidence="13" type="ORF">F503_08650</name>
</gene>
<evidence type="ECO:0000256" key="8">
    <source>
        <dbReference type="ARBA" id="ARBA00048679"/>
    </source>
</evidence>
<evidence type="ECO:0000256" key="4">
    <source>
        <dbReference type="ARBA" id="ARBA00022741"/>
    </source>
</evidence>
<evidence type="ECO:0000256" key="6">
    <source>
        <dbReference type="ARBA" id="ARBA00022840"/>
    </source>
</evidence>
<dbReference type="HOGENOM" id="CLU_479042_0_0_1"/>
<reference evidence="13 14" key="1">
    <citation type="journal article" date="2013" name="BMC Genomics">
        <title>The genome and transcriptome of the pine saprophyte Ophiostoma piceae, and a comparison with the bark beetle-associated pine pathogen Grosmannia clavigera.</title>
        <authorList>
            <person name="Haridas S."/>
            <person name="Wang Y."/>
            <person name="Lim L."/>
            <person name="Massoumi Alamouti S."/>
            <person name="Jackman S."/>
            <person name="Docking R."/>
            <person name="Robertson G."/>
            <person name="Birol I."/>
            <person name="Bohlmann J."/>
            <person name="Breuil C."/>
        </authorList>
    </citation>
    <scope>NUCLEOTIDE SEQUENCE [LARGE SCALE GENOMIC DNA]</scope>
    <source>
        <strain evidence="13 14">UAMH 11346</strain>
    </source>
</reference>
<feature type="domain" description="Protein kinase" evidence="12">
    <location>
        <begin position="185"/>
        <end position="447"/>
    </location>
</feature>
<feature type="region of interest" description="Disordered" evidence="10">
    <location>
        <begin position="484"/>
        <end position="569"/>
    </location>
</feature>
<keyword evidence="5 13" id="KW-0418">Kinase</keyword>
<dbReference type="SMART" id="SM00220">
    <property type="entry name" value="S_TKc"/>
    <property type="match status" value="1"/>
</dbReference>
<dbReference type="SUPFAM" id="SSF49879">
    <property type="entry name" value="SMAD/FHA domain"/>
    <property type="match status" value="1"/>
</dbReference>
<keyword evidence="5 13" id="KW-0808">Transferase</keyword>
<dbReference type="GO" id="GO:0005524">
    <property type="term" value="F:ATP binding"/>
    <property type="evidence" value="ECO:0007669"/>
    <property type="project" value="UniProtKB-UniRule"/>
</dbReference>
<dbReference type="PANTHER" id="PTHR44167">
    <property type="entry name" value="OVARIAN-SPECIFIC SERINE/THREONINE-PROTEIN KINASE LOK-RELATED"/>
    <property type="match status" value="1"/>
</dbReference>
<keyword evidence="4 9" id="KW-0547">Nucleotide-binding</keyword>
<sequence>MQNGSSSSDVASPSFFLIPLNRAARHVVLIDHNELYVREKNGNAALFIDFLDPDTGHAKTQIKLGRDPSQCDIVIPESTAGIHRHHCYFEYNHITGAVVLVDRSANKGTAVYDEEEDCIVPISRTYSSVVITRGFNRNLHFGKKAHYQFQVAWNSGTDPLKSFLSVYPNHFGPQRNNFDPAKARYVEGEVLGSGAFGLVRRAVNIRDGTPMAVKRFHSLEGKGHMMAVREINNMLKVSSNNRRKHEHILHVLDVEYDKDDYKWIEVFMPLMEGSAKILVDSQMSLLSDVEIGNLVLYQMAEALKYMARHEIVHRDVKPENILYQSKFDANGQVYSYHFRLADFGLSNESAVACTRAGTPLFMAPEVYRRKQQGPKTDIWSLFVTVAWIYNLENFRDFTAEDPQDLLTKVCEITENENAVNIRDMAAVEPTHRISAKELVSRLRHSGMLSINEIEQTMANMNLGGGAGAFVESVSEDVMSQFQRANGGSARMRQQPTMDGRSALGDFYNTEAGPSVVEHSTARLGHDYDRPRRVRESQDYDGVGDVNDGEDDDDNGETGEGYTNNYLYNR</sequence>
<dbReference type="InterPro" id="IPR000253">
    <property type="entry name" value="FHA_dom"/>
</dbReference>
<feature type="binding site" evidence="9">
    <location>
        <position position="214"/>
    </location>
    <ligand>
        <name>ATP</name>
        <dbReference type="ChEBI" id="CHEBI:30616"/>
    </ligand>
</feature>
<dbReference type="InterPro" id="IPR008984">
    <property type="entry name" value="SMAD_FHA_dom_sf"/>
</dbReference>
<evidence type="ECO:0000313" key="14">
    <source>
        <dbReference type="Proteomes" id="UP000016923"/>
    </source>
</evidence>
<evidence type="ECO:0000256" key="2">
    <source>
        <dbReference type="ARBA" id="ARBA00012513"/>
    </source>
</evidence>
<evidence type="ECO:0000256" key="3">
    <source>
        <dbReference type="ARBA" id="ARBA00022527"/>
    </source>
</evidence>
<evidence type="ECO:0000259" key="12">
    <source>
        <dbReference type="PROSITE" id="PS50011"/>
    </source>
</evidence>
<dbReference type="Gene3D" id="2.60.200.20">
    <property type="match status" value="1"/>
</dbReference>
<dbReference type="InterPro" id="IPR011009">
    <property type="entry name" value="Kinase-like_dom_sf"/>
</dbReference>
<evidence type="ECO:0000259" key="11">
    <source>
        <dbReference type="PROSITE" id="PS50006"/>
    </source>
</evidence>
<feature type="compositionally biased region" description="Polar residues" evidence="10">
    <location>
        <begin position="484"/>
        <end position="496"/>
    </location>
</feature>
<comment type="catalytic activity">
    <reaction evidence="8">
        <text>L-seryl-[protein] + ATP = O-phospho-L-seryl-[protein] + ADP + H(+)</text>
        <dbReference type="Rhea" id="RHEA:17989"/>
        <dbReference type="Rhea" id="RHEA-COMP:9863"/>
        <dbReference type="Rhea" id="RHEA-COMP:11604"/>
        <dbReference type="ChEBI" id="CHEBI:15378"/>
        <dbReference type="ChEBI" id="CHEBI:29999"/>
        <dbReference type="ChEBI" id="CHEBI:30616"/>
        <dbReference type="ChEBI" id="CHEBI:83421"/>
        <dbReference type="ChEBI" id="CHEBI:456216"/>
        <dbReference type="EC" id="2.7.11.1"/>
    </reaction>
</comment>
<dbReference type="OrthoDB" id="4062651at2759"/>
<dbReference type="STRING" id="1262450.S3BUC1"/>
<comment type="catalytic activity">
    <reaction evidence="7">
        <text>L-threonyl-[protein] + ATP = O-phospho-L-threonyl-[protein] + ADP + H(+)</text>
        <dbReference type="Rhea" id="RHEA:46608"/>
        <dbReference type="Rhea" id="RHEA-COMP:11060"/>
        <dbReference type="Rhea" id="RHEA-COMP:11605"/>
        <dbReference type="ChEBI" id="CHEBI:15378"/>
        <dbReference type="ChEBI" id="CHEBI:30013"/>
        <dbReference type="ChEBI" id="CHEBI:30616"/>
        <dbReference type="ChEBI" id="CHEBI:61977"/>
        <dbReference type="ChEBI" id="CHEBI:456216"/>
        <dbReference type="EC" id="2.7.11.1"/>
    </reaction>
</comment>
<dbReference type="eggNOG" id="KOG0032">
    <property type="taxonomic scope" value="Eukaryota"/>
</dbReference>
<accession>S3BUC1</accession>
<evidence type="ECO:0000256" key="10">
    <source>
        <dbReference type="SAM" id="MobiDB-lite"/>
    </source>
</evidence>
<dbReference type="EMBL" id="KE148171">
    <property type="protein sequence ID" value="EPE03036.1"/>
    <property type="molecule type" value="Genomic_DNA"/>
</dbReference>
<protein>
    <recommendedName>
        <fullName evidence="2">non-specific serine/threonine protein kinase</fullName>
        <ecNumber evidence="2">2.7.11.1</ecNumber>
    </recommendedName>
</protein>
<evidence type="ECO:0000256" key="9">
    <source>
        <dbReference type="PROSITE-ProRule" id="PRU10141"/>
    </source>
</evidence>
<keyword evidence="3" id="KW-0723">Serine/threonine-protein kinase</keyword>
<keyword evidence="6 9" id="KW-0067">ATP-binding</keyword>
<dbReference type="PROSITE" id="PS00108">
    <property type="entry name" value="PROTEIN_KINASE_ST"/>
    <property type="match status" value="1"/>
</dbReference>
<name>S3BUC1_OPHP1</name>
<dbReference type="Gene3D" id="1.10.510.10">
    <property type="entry name" value="Transferase(Phosphotransferase) domain 1"/>
    <property type="match status" value="1"/>
</dbReference>
<dbReference type="GO" id="GO:0004674">
    <property type="term" value="F:protein serine/threonine kinase activity"/>
    <property type="evidence" value="ECO:0007669"/>
    <property type="project" value="UniProtKB-KW"/>
</dbReference>
<dbReference type="SUPFAM" id="SSF56112">
    <property type="entry name" value="Protein kinase-like (PK-like)"/>
    <property type="match status" value="1"/>
</dbReference>
<comment type="similarity">
    <text evidence="1">Belongs to the protein kinase superfamily. CAMK Ser/Thr protein kinase family. CHEK2 subfamily.</text>
</comment>
<organism evidence="13 14">
    <name type="scientific">Ophiostoma piceae (strain UAMH 11346)</name>
    <name type="common">Sap stain fungus</name>
    <dbReference type="NCBI Taxonomy" id="1262450"/>
    <lineage>
        <taxon>Eukaryota</taxon>
        <taxon>Fungi</taxon>
        <taxon>Dikarya</taxon>
        <taxon>Ascomycota</taxon>
        <taxon>Pezizomycotina</taxon>
        <taxon>Sordariomycetes</taxon>
        <taxon>Sordariomycetidae</taxon>
        <taxon>Ophiostomatales</taxon>
        <taxon>Ophiostomataceae</taxon>
        <taxon>Ophiostoma</taxon>
    </lineage>
</organism>
<dbReference type="InterPro" id="IPR017441">
    <property type="entry name" value="Protein_kinase_ATP_BS"/>
</dbReference>
<dbReference type="InterPro" id="IPR000719">
    <property type="entry name" value="Prot_kinase_dom"/>
</dbReference>
<dbReference type="PANTHER" id="PTHR44167:SF24">
    <property type="entry name" value="SERINE_THREONINE-PROTEIN KINASE CHK2"/>
    <property type="match status" value="1"/>
</dbReference>
<dbReference type="Proteomes" id="UP000016923">
    <property type="component" value="Unassembled WGS sequence"/>
</dbReference>
<dbReference type="GO" id="GO:0044773">
    <property type="term" value="P:mitotic DNA damage checkpoint signaling"/>
    <property type="evidence" value="ECO:0007669"/>
    <property type="project" value="TreeGrafter"/>
</dbReference>
<keyword evidence="14" id="KW-1185">Reference proteome</keyword>
<dbReference type="Pfam" id="PF00069">
    <property type="entry name" value="Pkinase"/>
    <property type="match status" value="1"/>
</dbReference>
<dbReference type="VEuPathDB" id="FungiDB:F503_08650"/>
<dbReference type="AlphaFoldDB" id="S3BUC1"/>
<evidence type="ECO:0000256" key="7">
    <source>
        <dbReference type="ARBA" id="ARBA00047899"/>
    </source>
</evidence>
<dbReference type="InterPro" id="IPR008271">
    <property type="entry name" value="Ser/Thr_kinase_AS"/>
</dbReference>
<dbReference type="GO" id="GO:0005737">
    <property type="term" value="C:cytoplasm"/>
    <property type="evidence" value="ECO:0007669"/>
    <property type="project" value="TreeGrafter"/>
</dbReference>
<evidence type="ECO:0000313" key="13">
    <source>
        <dbReference type="EMBL" id="EPE03036.1"/>
    </source>
</evidence>